<dbReference type="PROSITE" id="PS51257">
    <property type="entry name" value="PROKAR_LIPOPROTEIN"/>
    <property type="match status" value="1"/>
</dbReference>
<sequence>MMDLKWKRLGAAALLGALLIAGACDSREENGTLTADTETGLASAEAETAVAVGASTSTSEPVSPDVSVETNKPGEAKLPLPERLRAELDDEPIPQEQFADWLRSRAEQDNPGDYPVNVIRADLDGDGFKREWATVVYESRLVENVESRYAYGIVAALQDGKYEWHSFVFPEEDYGRASILDTGDLNGDGKPEIVWTSLGIGAHTSTFTYTVSGWDEGKLVTRPGAAIVPSVSEAGIRDGKLSISGGLIDSAGAGPWQREYDDTYTIADGALKRESRVFSEASTPYHRLLDGLWAEADGEAEKAIRHYTAAISMKAESYRDFAFIFNRDWVEGGKMEDEEKKFEEVVQRFAGFRKERLQAKLQGENEENACAAAKKKSGYETSWLAYLNAPAGYANPVWSNETVCSAIEERF</sequence>
<name>A0A3D9HT95_9BACL</name>
<accession>A0A3D9HT95</accession>
<feature type="chain" id="PRO_5039431126" description="VCBS repeat protein" evidence="2">
    <location>
        <begin position="24"/>
        <end position="411"/>
    </location>
</feature>
<dbReference type="EMBL" id="QRDZ01000057">
    <property type="protein sequence ID" value="RED52650.1"/>
    <property type="molecule type" value="Genomic_DNA"/>
</dbReference>
<keyword evidence="4" id="KW-1185">Reference proteome</keyword>
<dbReference type="InterPro" id="IPR028994">
    <property type="entry name" value="Integrin_alpha_N"/>
</dbReference>
<protein>
    <recommendedName>
        <fullName evidence="5">VCBS repeat protein</fullName>
    </recommendedName>
</protein>
<keyword evidence="2" id="KW-0732">Signal</keyword>
<organism evidence="3 4">
    <name type="scientific">Cohnella phaseoli</name>
    <dbReference type="NCBI Taxonomy" id="456490"/>
    <lineage>
        <taxon>Bacteria</taxon>
        <taxon>Bacillati</taxon>
        <taxon>Bacillota</taxon>
        <taxon>Bacilli</taxon>
        <taxon>Bacillales</taxon>
        <taxon>Paenibacillaceae</taxon>
        <taxon>Cohnella</taxon>
    </lineage>
</organism>
<evidence type="ECO:0008006" key="5">
    <source>
        <dbReference type="Google" id="ProtNLM"/>
    </source>
</evidence>
<evidence type="ECO:0000313" key="4">
    <source>
        <dbReference type="Proteomes" id="UP000256977"/>
    </source>
</evidence>
<gene>
    <name evidence="3" type="ORF">DFP98_1579</name>
</gene>
<dbReference type="RefSeq" id="WP_116065763.1">
    <property type="nucleotide sequence ID" value="NZ_QRDZ01000057.1"/>
</dbReference>
<reference evidence="3 4" key="1">
    <citation type="submission" date="2018-07" db="EMBL/GenBank/DDBJ databases">
        <title>Genomic Encyclopedia of Type Strains, Phase III (KMG-III): the genomes of soil and plant-associated and newly described type strains.</title>
        <authorList>
            <person name="Whitman W."/>
        </authorList>
    </citation>
    <scope>NUCLEOTIDE SEQUENCE [LARGE SCALE GENOMIC DNA]</scope>
    <source>
        <strain evidence="3 4">CECT 7287</strain>
    </source>
</reference>
<dbReference type="OrthoDB" id="2539040at2"/>
<feature type="region of interest" description="Disordered" evidence="1">
    <location>
        <begin position="51"/>
        <end position="76"/>
    </location>
</feature>
<dbReference type="SUPFAM" id="SSF69318">
    <property type="entry name" value="Integrin alpha N-terminal domain"/>
    <property type="match status" value="1"/>
</dbReference>
<feature type="signal peptide" evidence="2">
    <location>
        <begin position="1"/>
        <end position="23"/>
    </location>
</feature>
<evidence type="ECO:0000256" key="1">
    <source>
        <dbReference type="SAM" id="MobiDB-lite"/>
    </source>
</evidence>
<comment type="caution">
    <text evidence="3">The sequence shown here is derived from an EMBL/GenBank/DDBJ whole genome shotgun (WGS) entry which is preliminary data.</text>
</comment>
<dbReference type="AlphaFoldDB" id="A0A3D9HT95"/>
<evidence type="ECO:0000256" key="2">
    <source>
        <dbReference type="SAM" id="SignalP"/>
    </source>
</evidence>
<dbReference type="Proteomes" id="UP000256977">
    <property type="component" value="Unassembled WGS sequence"/>
</dbReference>
<evidence type="ECO:0000313" key="3">
    <source>
        <dbReference type="EMBL" id="RED52650.1"/>
    </source>
</evidence>
<proteinExistence type="predicted"/>